<dbReference type="PANTHER" id="PTHR12277">
    <property type="entry name" value="ALPHA/BETA HYDROLASE DOMAIN-CONTAINING PROTEIN"/>
    <property type="match status" value="1"/>
</dbReference>
<evidence type="ECO:0000259" key="3">
    <source>
        <dbReference type="Pfam" id="PF00561"/>
    </source>
</evidence>
<dbReference type="Gene3D" id="3.40.50.1820">
    <property type="entry name" value="alpha/beta hydrolase"/>
    <property type="match status" value="1"/>
</dbReference>
<dbReference type="SUPFAM" id="SSF53474">
    <property type="entry name" value="alpha/beta-Hydrolases"/>
    <property type="match status" value="1"/>
</dbReference>
<gene>
    <name evidence="4" type="ORF">WA026_018133</name>
</gene>
<organism evidence="4 5">
    <name type="scientific">Henosepilachna vigintioctopunctata</name>
    <dbReference type="NCBI Taxonomy" id="420089"/>
    <lineage>
        <taxon>Eukaryota</taxon>
        <taxon>Metazoa</taxon>
        <taxon>Ecdysozoa</taxon>
        <taxon>Arthropoda</taxon>
        <taxon>Hexapoda</taxon>
        <taxon>Insecta</taxon>
        <taxon>Pterygota</taxon>
        <taxon>Neoptera</taxon>
        <taxon>Endopterygota</taxon>
        <taxon>Coleoptera</taxon>
        <taxon>Polyphaga</taxon>
        <taxon>Cucujiformia</taxon>
        <taxon>Coccinelloidea</taxon>
        <taxon>Coccinellidae</taxon>
        <taxon>Epilachninae</taxon>
        <taxon>Epilachnini</taxon>
        <taxon>Henosepilachna</taxon>
    </lineage>
</organism>
<dbReference type="Pfam" id="PF00561">
    <property type="entry name" value="Abhydrolase_1"/>
    <property type="match status" value="1"/>
</dbReference>
<evidence type="ECO:0000256" key="2">
    <source>
        <dbReference type="ARBA" id="ARBA00042701"/>
    </source>
</evidence>
<evidence type="ECO:0000313" key="4">
    <source>
        <dbReference type="EMBL" id="KAK9881938.1"/>
    </source>
</evidence>
<accession>A0AAW1UL19</accession>
<dbReference type="InterPro" id="IPR000073">
    <property type="entry name" value="AB_hydrolase_1"/>
</dbReference>
<dbReference type="GO" id="GO:0005886">
    <property type="term" value="C:plasma membrane"/>
    <property type="evidence" value="ECO:0007669"/>
    <property type="project" value="TreeGrafter"/>
</dbReference>
<dbReference type="GO" id="GO:0010008">
    <property type="term" value="C:endosome membrane"/>
    <property type="evidence" value="ECO:0007669"/>
    <property type="project" value="TreeGrafter"/>
</dbReference>
<dbReference type="Proteomes" id="UP001431783">
    <property type="component" value="Unassembled WGS sequence"/>
</dbReference>
<dbReference type="EMBL" id="JARQZJ010000071">
    <property type="protein sequence ID" value="KAK9881938.1"/>
    <property type="molecule type" value="Genomic_DNA"/>
</dbReference>
<dbReference type="AlphaFoldDB" id="A0AAW1UL19"/>
<comment type="caution">
    <text evidence="4">The sequence shown here is derived from an EMBL/GenBank/DDBJ whole genome shotgun (WGS) entry which is preliminary data.</text>
</comment>
<reference evidence="4 5" key="1">
    <citation type="submission" date="2023-03" db="EMBL/GenBank/DDBJ databases">
        <title>Genome insight into feeding habits of ladybird beetles.</title>
        <authorList>
            <person name="Li H.-S."/>
            <person name="Huang Y.-H."/>
            <person name="Pang H."/>
        </authorList>
    </citation>
    <scope>NUCLEOTIDE SEQUENCE [LARGE SCALE GENOMIC DNA]</scope>
    <source>
        <strain evidence="4">SYSU_2023b</strain>
        <tissue evidence="4">Whole body</tissue>
    </source>
</reference>
<dbReference type="InterPro" id="IPR029058">
    <property type="entry name" value="AB_hydrolase_fold"/>
</dbReference>
<name>A0AAW1UL19_9CUCU</name>
<protein>
    <recommendedName>
        <fullName evidence="1">Protein ABHD13</fullName>
    </recommendedName>
    <alternativeName>
        <fullName evidence="2">Alpha/beta hydrolase domain-containing protein 13</fullName>
    </alternativeName>
</protein>
<dbReference type="GO" id="GO:0008474">
    <property type="term" value="F:palmitoyl-(protein) hydrolase activity"/>
    <property type="evidence" value="ECO:0007669"/>
    <property type="project" value="TreeGrafter"/>
</dbReference>
<feature type="domain" description="AB hydrolase-1" evidence="3">
    <location>
        <begin position="94"/>
        <end position="199"/>
    </location>
</feature>
<keyword evidence="5" id="KW-1185">Reference proteome</keyword>
<evidence type="ECO:0000256" key="1">
    <source>
        <dbReference type="ARBA" id="ARBA00040125"/>
    </source>
</evidence>
<proteinExistence type="predicted"/>
<sequence length="287" mass="31983">MSRFTLKQFCFLFCCPPCPSSVAAKIAFLPPDPSYQFQAVSGSKHSIILKENAHWMYSEADLRKLEGFFVRTKRGNKIACVFVRYGGKPRFTLLFSHGNAVDLGQCSNYYVWLCSQLKCDIMSYDYSGYGISGGTPYERNLYSDIEAVWCVLRNRYNVNPAKVILYGYSIGTVPTIHLAAKNRVAGVVIHSGLMSGLRMAFPDMNTTLCCDPFPSVDRVRNIDSPTLIIHGTDDDIIDFSHGLGLHSNCPTAVAPLWVDGGGHNDLENRPVFLDRLKVFLNVDVSVD</sequence>
<evidence type="ECO:0000313" key="5">
    <source>
        <dbReference type="Proteomes" id="UP001431783"/>
    </source>
</evidence>
<dbReference type="PANTHER" id="PTHR12277:SF81">
    <property type="entry name" value="PROTEIN ABHD13"/>
    <property type="match status" value="1"/>
</dbReference>